<dbReference type="Gene3D" id="1.10.287.70">
    <property type="match status" value="1"/>
</dbReference>
<keyword evidence="4 8" id="KW-1133">Transmembrane helix</keyword>
<evidence type="ECO:0000256" key="5">
    <source>
        <dbReference type="ARBA" id="ARBA00023136"/>
    </source>
</evidence>
<name>A0A0L0C311_LUCCU</name>
<reference evidence="9 10" key="1">
    <citation type="journal article" date="2015" name="Nat. Commun.">
        <title>Lucilia cuprina genome unlocks parasitic fly biology to underpin future interventions.</title>
        <authorList>
            <person name="Anstead C.A."/>
            <person name="Korhonen P.K."/>
            <person name="Young N.D."/>
            <person name="Hall R.S."/>
            <person name="Jex A.R."/>
            <person name="Murali S.C."/>
            <person name="Hughes D.S."/>
            <person name="Lee S.F."/>
            <person name="Perry T."/>
            <person name="Stroehlein A.J."/>
            <person name="Ansell B.R."/>
            <person name="Breugelmans B."/>
            <person name="Hofmann A."/>
            <person name="Qu J."/>
            <person name="Dugan S."/>
            <person name="Lee S.L."/>
            <person name="Chao H."/>
            <person name="Dinh H."/>
            <person name="Han Y."/>
            <person name="Doddapaneni H.V."/>
            <person name="Worley K.C."/>
            <person name="Muzny D.M."/>
            <person name="Ioannidis P."/>
            <person name="Waterhouse R.M."/>
            <person name="Zdobnov E.M."/>
            <person name="James P.J."/>
            <person name="Bagnall N.H."/>
            <person name="Kotze A.C."/>
            <person name="Gibbs R.A."/>
            <person name="Richards S."/>
            <person name="Batterham P."/>
            <person name="Gasser R.B."/>
        </authorList>
    </citation>
    <scope>NUCLEOTIDE SEQUENCE [LARGE SCALE GENOMIC DNA]</scope>
    <source>
        <strain evidence="9 10">LS</strain>
        <tissue evidence="9">Full body</tissue>
    </source>
</reference>
<organism evidence="9 10">
    <name type="scientific">Lucilia cuprina</name>
    <name type="common">Green bottle fly</name>
    <name type="synonym">Australian sheep blowfly</name>
    <dbReference type="NCBI Taxonomy" id="7375"/>
    <lineage>
        <taxon>Eukaryota</taxon>
        <taxon>Metazoa</taxon>
        <taxon>Ecdysozoa</taxon>
        <taxon>Arthropoda</taxon>
        <taxon>Hexapoda</taxon>
        <taxon>Insecta</taxon>
        <taxon>Pterygota</taxon>
        <taxon>Neoptera</taxon>
        <taxon>Endopterygota</taxon>
        <taxon>Diptera</taxon>
        <taxon>Brachycera</taxon>
        <taxon>Muscomorpha</taxon>
        <taxon>Oestroidea</taxon>
        <taxon>Calliphoridae</taxon>
        <taxon>Luciliinae</taxon>
        <taxon>Lucilia</taxon>
    </lineage>
</organism>
<keyword evidence="6" id="KW-0675">Receptor</keyword>
<dbReference type="PANTHER" id="PTHR42643">
    <property type="entry name" value="IONOTROPIC RECEPTOR 20A-RELATED"/>
    <property type="match status" value="1"/>
</dbReference>
<dbReference type="EMBL" id="JRES01000960">
    <property type="protein sequence ID" value="KNC26738.1"/>
    <property type="molecule type" value="Genomic_DNA"/>
</dbReference>
<accession>A0A0L0C311</accession>
<keyword evidence="7" id="KW-0325">Glycoprotein</keyword>
<sequence length="589" mass="68459">MLATALNWSQVISAITQLYLQDTTICLIWNPLVEFHLTTFNFREYYSVINIELNSLRKSFEQDIADFKILEKRLSDNNLRYNELTKKLTMAIEKSHCESFLVFHDHILPFIESFINASQYSVWRSKRNRFVFGYLEETFEENFVKHPFFEAQNSILLISEHTSSNEIFNIKTNKFNGPKSQQQYSLLFLDQFYTTNASFLYNHSLFPDKITNLKGREVIAAGFDYRPYFVINYVEKYNNSYDVAYEDSSLGAVQIDGTETHVLLVFCEIYNCTVWIDSSEATDWGEVYPNLTGDYSLGMVVNGKAEIAVGAMYSCCAHKFEANFIAEDNSWYASFKFGCATAIKLFLSQSNNSYVRSFTVRVLLFTCFMNDIILTSIYSGGLSSILTIPSYDKAADTIDGMLYHNLLWSANSEAWVSAIRYTDDDRMNGILQNFFIYNDDELEVLARTRSDMGFTVERLPFGHYAIGDYLSSQTIEHLKIMKEDLYFQYTVAFVKRNWPLLDRFDHLIYWWHSAGLDKYWEWRIVAINLNVQKQKQVEASMYSNMEDNGAVKLGMSNFVGILLIWVLGISISLVVFLYEVLEHYVKFMK</sequence>
<evidence type="ECO:0000313" key="9">
    <source>
        <dbReference type="EMBL" id="KNC26738.1"/>
    </source>
</evidence>
<keyword evidence="5 8" id="KW-0472">Membrane</keyword>
<feature type="transmembrane region" description="Helical" evidence="8">
    <location>
        <begin position="558"/>
        <end position="581"/>
    </location>
</feature>
<keyword evidence="2" id="KW-1003">Cell membrane</keyword>
<evidence type="ECO:0000256" key="2">
    <source>
        <dbReference type="ARBA" id="ARBA00022475"/>
    </source>
</evidence>
<comment type="subcellular location">
    <subcellularLocation>
        <location evidence="1">Cell membrane</location>
        <topology evidence="1">Multi-pass membrane protein</topology>
    </subcellularLocation>
</comment>
<dbReference type="PANTHER" id="PTHR42643:SF40">
    <property type="entry name" value="IONOTROPIC RECEPTOR 41A-RELATED"/>
    <property type="match status" value="1"/>
</dbReference>
<evidence type="ECO:0000256" key="4">
    <source>
        <dbReference type="ARBA" id="ARBA00022989"/>
    </source>
</evidence>
<proteinExistence type="predicted"/>
<dbReference type="Proteomes" id="UP000037069">
    <property type="component" value="Unassembled WGS sequence"/>
</dbReference>
<keyword evidence="3 8" id="KW-0812">Transmembrane</keyword>
<keyword evidence="10" id="KW-1185">Reference proteome</keyword>
<gene>
    <name evidence="9" type="ORF">FF38_11380</name>
</gene>
<evidence type="ECO:0000256" key="7">
    <source>
        <dbReference type="ARBA" id="ARBA00023180"/>
    </source>
</evidence>
<evidence type="ECO:0000256" key="8">
    <source>
        <dbReference type="SAM" id="Phobius"/>
    </source>
</evidence>
<dbReference type="InterPro" id="IPR052192">
    <property type="entry name" value="Insect_Ionotropic_Sensory_Rcpt"/>
</dbReference>
<evidence type="ECO:0000256" key="1">
    <source>
        <dbReference type="ARBA" id="ARBA00004651"/>
    </source>
</evidence>
<dbReference type="AlphaFoldDB" id="A0A0L0C311"/>
<dbReference type="OMA" id="MIWGASH"/>
<evidence type="ECO:0000256" key="3">
    <source>
        <dbReference type="ARBA" id="ARBA00022692"/>
    </source>
</evidence>
<comment type="caution">
    <text evidence="9">The sequence shown here is derived from an EMBL/GenBank/DDBJ whole genome shotgun (WGS) entry which is preliminary data.</text>
</comment>
<dbReference type="OrthoDB" id="8182981at2759"/>
<evidence type="ECO:0000313" key="10">
    <source>
        <dbReference type="Proteomes" id="UP000037069"/>
    </source>
</evidence>
<evidence type="ECO:0000256" key="6">
    <source>
        <dbReference type="ARBA" id="ARBA00023170"/>
    </source>
</evidence>
<evidence type="ECO:0008006" key="11">
    <source>
        <dbReference type="Google" id="ProtNLM"/>
    </source>
</evidence>
<dbReference type="GO" id="GO:0005886">
    <property type="term" value="C:plasma membrane"/>
    <property type="evidence" value="ECO:0007669"/>
    <property type="project" value="UniProtKB-SubCell"/>
</dbReference>
<protein>
    <recommendedName>
        <fullName evidence="11">Ionotropic glutamate receptor C-terminal domain-containing protein</fullName>
    </recommendedName>
</protein>